<evidence type="ECO:0000256" key="10">
    <source>
        <dbReference type="SAM" id="SignalP"/>
    </source>
</evidence>
<keyword evidence="3 10" id="KW-0732">Signal</keyword>
<dbReference type="InterPro" id="IPR013783">
    <property type="entry name" value="Ig-like_fold"/>
</dbReference>
<keyword evidence="12" id="KW-1185">Reference proteome</keyword>
<proteinExistence type="predicted"/>
<protein>
    <submittedName>
        <fullName evidence="11">T-cell-specific surface glyco CD28</fullName>
    </submittedName>
</protein>
<evidence type="ECO:0000256" key="3">
    <source>
        <dbReference type="ARBA" id="ARBA00022729"/>
    </source>
</evidence>
<evidence type="ECO:0000313" key="12">
    <source>
        <dbReference type="Proteomes" id="UP001295444"/>
    </source>
</evidence>
<evidence type="ECO:0000256" key="4">
    <source>
        <dbReference type="ARBA" id="ARBA00022989"/>
    </source>
</evidence>
<evidence type="ECO:0000256" key="8">
    <source>
        <dbReference type="ARBA" id="ARBA00023319"/>
    </source>
</evidence>
<reference evidence="11" key="1">
    <citation type="submission" date="2022-03" db="EMBL/GenBank/DDBJ databases">
        <authorList>
            <person name="Alioto T."/>
            <person name="Alioto T."/>
            <person name="Gomez Garrido J."/>
        </authorList>
    </citation>
    <scope>NUCLEOTIDE SEQUENCE</scope>
</reference>
<dbReference type="AlphaFoldDB" id="A0AAD1WCU1"/>
<feature type="signal peptide" evidence="10">
    <location>
        <begin position="1"/>
        <end position="24"/>
    </location>
</feature>
<dbReference type="PANTHER" id="PTHR11494">
    <property type="entry name" value="CYTOTOXIC T-LYMPHOCYTE PROTEIN"/>
    <property type="match status" value="1"/>
</dbReference>
<feature type="transmembrane region" description="Helical" evidence="9">
    <location>
        <begin position="153"/>
        <end position="177"/>
    </location>
</feature>
<keyword evidence="4 9" id="KW-1133">Transmembrane helix</keyword>
<dbReference type="Proteomes" id="UP001295444">
    <property type="component" value="Chromosome 07"/>
</dbReference>
<keyword evidence="7" id="KW-0325">Glycoprotein</keyword>
<keyword evidence="6" id="KW-1015">Disulfide bond</keyword>
<comment type="subcellular location">
    <subcellularLocation>
        <location evidence="1">Membrane</location>
        <topology evidence="1">Single-pass type I membrane protein</topology>
    </subcellularLocation>
</comment>
<keyword evidence="8" id="KW-0393">Immunoglobulin domain</keyword>
<evidence type="ECO:0000256" key="6">
    <source>
        <dbReference type="ARBA" id="ARBA00023157"/>
    </source>
</evidence>
<name>A0AAD1WCU1_PELCU</name>
<dbReference type="GO" id="GO:0042129">
    <property type="term" value="P:regulation of T cell proliferation"/>
    <property type="evidence" value="ECO:0007669"/>
    <property type="project" value="InterPro"/>
</dbReference>
<dbReference type="PANTHER" id="PTHR11494:SF7">
    <property type="entry name" value="T-CELL-SPECIFIC SURFACE GLYCOPROTEIN CD28"/>
    <property type="match status" value="1"/>
</dbReference>
<evidence type="ECO:0000256" key="2">
    <source>
        <dbReference type="ARBA" id="ARBA00022692"/>
    </source>
</evidence>
<keyword evidence="5 9" id="KW-0472">Membrane</keyword>
<dbReference type="GO" id="GO:0050852">
    <property type="term" value="P:T cell receptor signaling pathway"/>
    <property type="evidence" value="ECO:0007669"/>
    <property type="project" value="TreeGrafter"/>
</dbReference>
<dbReference type="Gene3D" id="2.60.40.10">
    <property type="entry name" value="Immunoglobulins"/>
    <property type="match status" value="1"/>
</dbReference>
<evidence type="ECO:0000256" key="5">
    <source>
        <dbReference type="ARBA" id="ARBA00023136"/>
    </source>
</evidence>
<evidence type="ECO:0000256" key="1">
    <source>
        <dbReference type="ARBA" id="ARBA00004479"/>
    </source>
</evidence>
<keyword evidence="2 9" id="KW-0812">Transmembrane</keyword>
<organism evidence="11 12">
    <name type="scientific">Pelobates cultripes</name>
    <name type="common">Western spadefoot toad</name>
    <dbReference type="NCBI Taxonomy" id="61616"/>
    <lineage>
        <taxon>Eukaryota</taxon>
        <taxon>Metazoa</taxon>
        <taxon>Chordata</taxon>
        <taxon>Craniata</taxon>
        <taxon>Vertebrata</taxon>
        <taxon>Euteleostomi</taxon>
        <taxon>Amphibia</taxon>
        <taxon>Batrachia</taxon>
        <taxon>Anura</taxon>
        <taxon>Pelobatoidea</taxon>
        <taxon>Pelobatidae</taxon>
        <taxon>Pelobates</taxon>
    </lineage>
</organism>
<evidence type="ECO:0000256" key="7">
    <source>
        <dbReference type="ARBA" id="ARBA00023180"/>
    </source>
</evidence>
<feature type="chain" id="PRO_5042191803" evidence="10">
    <location>
        <begin position="25"/>
        <end position="214"/>
    </location>
</feature>
<accession>A0AAD1WCU1</accession>
<sequence>MFCLNAAMRLWMILVAIVTPLVECSDCKADKNIYRVLNGTINLLFHCDFSNTKMEYKVSLIKGSNKGVVICHGSFNASHQLFQHNKCRITPTASNVTFYLNDLSENDTDIYYLLKEHMDPPPYVAKYDNGTVIHVKEVVLQSPPILAKQQSPWPMLASVVALAIYSSVITIALIYTLRKGRKTRILQSEYINVVPQRPKHHQPYAPAPKHLRVR</sequence>
<dbReference type="GO" id="GO:0009897">
    <property type="term" value="C:external side of plasma membrane"/>
    <property type="evidence" value="ECO:0007669"/>
    <property type="project" value="TreeGrafter"/>
</dbReference>
<evidence type="ECO:0000256" key="9">
    <source>
        <dbReference type="SAM" id="Phobius"/>
    </source>
</evidence>
<dbReference type="InterPro" id="IPR040216">
    <property type="entry name" value="CTLA4/CD28"/>
</dbReference>
<dbReference type="EMBL" id="OW240918">
    <property type="protein sequence ID" value="CAH2305916.1"/>
    <property type="molecule type" value="Genomic_DNA"/>
</dbReference>
<gene>
    <name evidence="11" type="ORF">PECUL_23A058508</name>
</gene>
<evidence type="ECO:0000313" key="11">
    <source>
        <dbReference type="EMBL" id="CAH2305916.1"/>
    </source>
</evidence>